<accession>A0A540L6P0</accession>
<evidence type="ECO:0000313" key="1">
    <source>
        <dbReference type="EMBL" id="TQD82148.1"/>
    </source>
</evidence>
<keyword evidence="2" id="KW-1185">Reference proteome</keyword>
<dbReference type="AlphaFoldDB" id="A0A540L6P0"/>
<name>A0A540L6P0_MALBA</name>
<comment type="caution">
    <text evidence="1">The sequence shown here is derived from an EMBL/GenBank/DDBJ whole genome shotgun (WGS) entry which is preliminary data.</text>
</comment>
<gene>
    <name evidence="1" type="ORF">C1H46_032293</name>
</gene>
<dbReference type="EMBL" id="VIEB01000734">
    <property type="protein sequence ID" value="TQD82148.1"/>
    <property type="molecule type" value="Genomic_DNA"/>
</dbReference>
<protein>
    <submittedName>
        <fullName evidence="1">Uncharacterized protein</fullName>
    </submittedName>
</protein>
<dbReference type="Proteomes" id="UP000315295">
    <property type="component" value="Unassembled WGS sequence"/>
</dbReference>
<organism evidence="1 2">
    <name type="scientific">Malus baccata</name>
    <name type="common">Siberian crab apple</name>
    <name type="synonym">Pyrus baccata</name>
    <dbReference type="NCBI Taxonomy" id="106549"/>
    <lineage>
        <taxon>Eukaryota</taxon>
        <taxon>Viridiplantae</taxon>
        <taxon>Streptophyta</taxon>
        <taxon>Embryophyta</taxon>
        <taxon>Tracheophyta</taxon>
        <taxon>Spermatophyta</taxon>
        <taxon>Magnoliopsida</taxon>
        <taxon>eudicotyledons</taxon>
        <taxon>Gunneridae</taxon>
        <taxon>Pentapetalae</taxon>
        <taxon>rosids</taxon>
        <taxon>fabids</taxon>
        <taxon>Rosales</taxon>
        <taxon>Rosaceae</taxon>
        <taxon>Amygdaloideae</taxon>
        <taxon>Maleae</taxon>
        <taxon>Malus</taxon>
    </lineage>
</organism>
<proteinExistence type="predicted"/>
<sequence>MGDHLPIIPWLFLANLNSSPLKPSYASRVSTVSPQPKIDTLLVPTIKGGLVSIQISKDSYQRSLDKCTHNLVGRVLLQKGNQPWLT</sequence>
<reference evidence="1 2" key="1">
    <citation type="journal article" date="2019" name="G3 (Bethesda)">
        <title>Sequencing of a Wild Apple (Malus baccata) Genome Unravels the Differences Between Cultivated and Wild Apple Species Regarding Disease Resistance and Cold Tolerance.</title>
        <authorList>
            <person name="Chen X."/>
        </authorList>
    </citation>
    <scope>NUCLEOTIDE SEQUENCE [LARGE SCALE GENOMIC DNA]</scope>
    <source>
        <strain evidence="2">cv. Shandingzi</strain>
        <tissue evidence="1">Leaves</tissue>
    </source>
</reference>
<evidence type="ECO:0000313" key="2">
    <source>
        <dbReference type="Proteomes" id="UP000315295"/>
    </source>
</evidence>